<comment type="caution">
    <text evidence="5">The sequence shown here is derived from an EMBL/GenBank/DDBJ whole genome shotgun (WGS) entry which is preliminary data.</text>
</comment>
<dbReference type="PIRSF" id="PIRSF003073">
    <property type="entry name" value="DNAC_TnpB_IstB"/>
    <property type="match status" value="1"/>
</dbReference>
<dbReference type="InterPro" id="IPR027417">
    <property type="entry name" value="P-loop_NTPase"/>
</dbReference>
<protein>
    <submittedName>
        <fullName evidence="5">IS21-like element helper ATPase IstB</fullName>
    </submittedName>
</protein>
<dbReference type="PANTHER" id="PTHR30050">
    <property type="entry name" value="CHROMOSOMAL REPLICATION INITIATOR PROTEIN DNAA"/>
    <property type="match status" value="1"/>
</dbReference>
<sequence>MLKHPTLDLLGQLGLAGMAKAFTEMVTNDDAASLNHPEWLALLLDHEATYRNNRRLALRLRHAKVRHRAVPEDVDYRTPRSLDRRLFDMLLAGEWITRHENLAIIGPTGIGKSWLACAIGHKACRDNRSVLYTRLPRLIDELTLAKGDGRIAGRMKSLAKVELLILDDWGLQPLDVNARYHLLEILEDRYGQRSTLVTSQLPVARRHQTINGPTHADAILDRLVHNAHRLELEGESMRWPAAQTAA</sequence>
<dbReference type="Pfam" id="PF01695">
    <property type="entry name" value="IstB_IS21"/>
    <property type="match status" value="1"/>
</dbReference>
<dbReference type="NCBIfam" id="NF038214">
    <property type="entry name" value="IS21_help_AAA"/>
    <property type="match status" value="1"/>
</dbReference>
<evidence type="ECO:0000313" key="5">
    <source>
        <dbReference type="EMBL" id="MEW9855264.1"/>
    </source>
</evidence>
<gene>
    <name evidence="5" type="primary">istB</name>
    <name evidence="5" type="ORF">ABUH87_08775</name>
</gene>
<evidence type="ECO:0000313" key="6">
    <source>
        <dbReference type="Proteomes" id="UP001556118"/>
    </source>
</evidence>
<dbReference type="EMBL" id="JBFNXR010000031">
    <property type="protein sequence ID" value="MEW9855264.1"/>
    <property type="molecule type" value="Genomic_DNA"/>
</dbReference>
<evidence type="ECO:0000259" key="4">
    <source>
        <dbReference type="SMART" id="SM00382"/>
    </source>
</evidence>
<keyword evidence="2" id="KW-0547">Nucleotide-binding</keyword>
<dbReference type="SUPFAM" id="SSF52540">
    <property type="entry name" value="P-loop containing nucleoside triphosphate hydrolases"/>
    <property type="match status" value="1"/>
</dbReference>
<evidence type="ECO:0000256" key="2">
    <source>
        <dbReference type="ARBA" id="ARBA00022741"/>
    </source>
</evidence>
<accession>A0ABV3RDE9</accession>
<organism evidence="5 6">
    <name type="scientific">Novosphingobium rhizovicinum</name>
    <dbReference type="NCBI Taxonomy" id="3228928"/>
    <lineage>
        <taxon>Bacteria</taxon>
        <taxon>Pseudomonadati</taxon>
        <taxon>Pseudomonadota</taxon>
        <taxon>Alphaproteobacteria</taxon>
        <taxon>Sphingomonadales</taxon>
        <taxon>Sphingomonadaceae</taxon>
        <taxon>Novosphingobium</taxon>
    </lineage>
</organism>
<dbReference type="InterPro" id="IPR003593">
    <property type="entry name" value="AAA+_ATPase"/>
</dbReference>
<name>A0ABV3RDE9_9SPHN</name>
<keyword evidence="3" id="KW-0067">ATP-binding</keyword>
<dbReference type="InterPro" id="IPR002611">
    <property type="entry name" value="IstB_ATP-bd"/>
</dbReference>
<keyword evidence="6" id="KW-1185">Reference proteome</keyword>
<feature type="domain" description="AAA+ ATPase" evidence="4">
    <location>
        <begin position="98"/>
        <end position="231"/>
    </location>
</feature>
<dbReference type="CDD" id="cd00009">
    <property type="entry name" value="AAA"/>
    <property type="match status" value="1"/>
</dbReference>
<dbReference type="InterPro" id="IPR047661">
    <property type="entry name" value="IstB"/>
</dbReference>
<reference evidence="5 6" key="1">
    <citation type="submission" date="2024-06" db="EMBL/GenBank/DDBJ databases">
        <title>Novosphingobium rhizovicinus M1R2S20.</title>
        <authorList>
            <person name="Sun J.-Q."/>
        </authorList>
    </citation>
    <scope>NUCLEOTIDE SEQUENCE [LARGE SCALE GENOMIC DNA]</scope>
    <source>
        <strain evidence="5 6">M1R2S20</strain>
    </source>
</reference>
<dbReference type="Gene3D" id="3.40.50.300">
    <property type="entry name" value="P-loop containing nucleotide triphosphate hydrolases"/>
    <property type="match status" value="1"/>
</dbReference>
<dbReference type="InterPro" id="IPR028350">
    <property type="entry name" value="DNAC/IstB-like"/>
</dbReference>
<dbReference type="PANTHER" id="PTHR30050:SF4">
    <property type="entry name" value="ATP-BINDING PROTEIN RV3427C IN INSERTION SEQUENCE-RELATED"/>
    <property type="match status" value="1"/>
</dbReference>
<dbReference type="SMART" id="SM00382">
    <property type="entry name" value="AAA"/>
    <property type="match status" value="1"/>
</dbReference>
<dbReference type="Proteomes" id="UP001556118">
    <property type="component" value="Unassembled WGS sequence"/>
</dbReference>
<evidence type="ECO:0000256" key="3">
    <source>
        <dbReference type="ARBA" id="ARBA00022840"/>
    </source>
</evidence>
<evidence type="ECO:0000256" key="1">
    <source>
        <dbReference type="ARBA" id="ARBA00008059"/>
    </source>
</evidence>
<comment type="similarity">
    <text evidence="1">Belongs to the IS21/IS1162 putative ATP-binding protein family.</text>
</comment>
<proteinExistence type="inferred from homology"/>
<dbReference type="RefSeq" id="WP_367772595.1">
    <property type="nucleotide sequence ID" value="NZ_JBFNXR010000031.1"/>
</dbReference>